<dbReference type="EMBL" id="CAJNOC010001624">
    <property type="protein sequence ID" value="CAF0879352.1"/>
    <property type="molecule type" value="Genomic_DNA"/>
</dbReference>
<dbReference type="AlphaFoldDB" id="A0A813Y1R6"/>
<evidence type="ECO:0000313" key="3">
    <source>
        <dbReference type="Proteomes" id="UP000663879"/>
    </source>
</evidence>
<protein>
    <submittedName>
        <fullName evidence="2">Uncharacterized protein</fullName>
    </submittedName>
</protein>
<evidence type="ECO:0000313" key="2">
    <source>
        <dbReference type="EMBL" id="CAF0879352.1"/>
    </source>
</evidence>
<gene>
    <name evidence="2" type="ORF">OXX778_LOCUS10335</name>
</gene>
<organism evidence="2 3">
    <name type="scientific">Brachionus calyciflorus</name>
    <dbReference type="NCBI Taxonomy" id="104777"/>
    <lineage>
        <taxon>Eukaryota</taxon>
        <taxon>Metazoa</taxon>
        <taxon>Spiralia</taxon>
        <taxon>Gnathifera</taxon>
        <taxon>Rotifera</taxon>
        <taxon>Eurotatoria</taxon>
        <taxon>Monogononta</taxon>
        <taxon>Pseudotrocha</taxon>
        <taxon>Ploima</taxon>
        <taxon>Brachionidae</taxon>
        <taxon>Brachionus</taxon>
    </lineage>
</organism>
<accession>A0A813Y1R6</accession>
<dbReference type="Proteomes" id="UP000663879">
    <property type="component" value="Unassembled WGS sequence"/>
</dbReference>
<feature type="compositionally biased region" description="Basic and acidic residues" evidence="1">
    <location>
        <begin position="111"/>
        <end position="122"/>
    </location>
</feature>
<keyword evidence="3" id="KW-1185">Reference proteome</keyword>
<name>A0A813Y1R6_9BILA</name>
<sequence>MFIKLKNIDPNKEISPTISNFRSNKSERIELATSQLNSINSFRLIGIKIPCKNSKNLLDEIHNITALLVRTECKYAERNKLKQSKSEQNLNVESDGLPPVDEDSYSELSESELHNTLDDETHGQPPTEPEKNITITNIPIISII</sequence>
<reference evidence="2" key="1">
    <citation type="submission" date="2021-02" db="EMBL/GenBank/DDBJ databases">
        <authorList>
            <person name="Nowell W R."/>
        </authorList>
    </citation>
    <scope>NUCLEOTIDE SEQUENCE</scope>
    <source>
        <strain evidence="2">Ploen Becks lab</strain>
    </source>
</reference>
<proteinExistence type="predicted"/>
<evidence type="ECO:0000256" key="1">
    <source>
        <dbReference type="SAM" id="MobiDB-lite"/>
    </source>
</evidence>
<feature type="region of interest" description="Disordered" evidence="1">
    <location>
        <begin position="79"/>
        <end position="132"/>
    </location>
</feature>
<comment type="caution">
    <text evidence="2">The sequence shown here is derived from an EMBL/GenBank/DDBJ whole genome shotgun (WGS) entry which is preliminary data.</text>
</comment>